<dbReference type="PROSITE" id="PS51257">
    <property type="entry name" value="PROKAR_LIPOPROTEIN"/>
    <property type="match status" value="1"/>
</dbReference>
<reference evidence="2" key="1">
    <citation type="journal article" date="2019" name="Int. J. Syst. Evol. Microbiol.">
        <title>The Global Catalogue of Microorganisms (GCM) 10K type strain sequencing project: providing services to taxonomists for standard genome sequencing and annotation.</title>
        <authorList>
            <consortium name="The Broad Institute Genomics Platform"/>
            <consortium name="The Broad Institute Genome Sequencing Center for Infectious Disease"/>
            <person name="Wu L."/>
            <person name="Ma J."/>
        </authorList>
    </citation>
    <scope>NUCLEOTIDE SEQUENCE [LARGE SCALE GENOMIC DNA]</scope>
    <source>
        <strain evidence="2">CCUG 63418</strain>
    </source>
</reference>
<name>A0ABW2YV99_9SPHI</name>
<evidence type="ECO:0008006" key="3">
    <source>
        <dbReference type="Google" id="ProtNLM"/>
    </source>
</evidence>
<dbReference type="RefSeq" id="WP_377099550.1">
    <property type="nucleotide sequence ID" value="NZ_JBHTHU010000005.1"/>
</dbReference>
<sequence length="145" mass="16591">MKRIALACLLGISACTMKMPDHKKAESVVRRFLDSTYNHKTVQILEFKGFTTMDEYRKQLKQDIIQSNKKYVGMSDTDKQKIWGKVEAILKSGDTYGLKGSKIVCMYKADGETHNAEFFIDTAFKSVYRRTELKSKTTLSSPPVY</sequence>
<dbReference type="EMBL" id="JBHTHU010000005">
    <property type="protein sequence ID" value="MFD0750359.1"/>
    <property type="molecule type" value="Genomic_DNA"/>
</dbReference>
<keyword evidence="2" id="KW-1185">Reference proteome</keyword>
<evidence type="ECO:0000313" key="2">
    <source>
        <dbReference type="Proteomes" id="UP001596958"/>
    </source>
</evidence>
<comment type="caution">
    <text evidence="1">The sequence shown here is derived from an EMBL/GenBank/DDBJ whole genome shotgun (WGS) entry which is preliminary data.</text>
</comment>
<proteinExistence type="predicted"/>
<protein>
    <recommendedName>
        <fullName evidence="3">DUF3887 domain-containing protein</fullName>
    </recommendedName>
</protein>
<dbReference type="Proteomes" id="UP001596958">
    <property type="component" value="Unassembled WGS sequence"/>
</dbReference>
<evidence type="ECO:0000313" key="1">
    <source>
        <dbReference type="EMBL" id="MFD0750359.1"/>
    </source>
</evidence>
<gene>
    <name evidence="1" type="ORF">ACFQZS_09420</name>
</gene>
<accession>A0ABW2YV99</accession>
<organism evidence="1 2">
    <name type="scientific">Mucilaginibacter calamicampi</name>
    <dbReference type="NCBI Taxonomy" id="1302352"/>
    <lineage>
        <taxon>Bacteria</taxon>
        <taxon>Pseudomonadati</taxon>
        <taxon>Bacteroidota</taxon>
        <taxon>Sphingobacteriia</taxon>
        <taxon>Sphingobacteriales</taxon>
        <taxon>Sphingobacteriaceae</taxon>
        <taxon>Mucilaginibacter</taxon>
    </lineage>
</organism>